<evidence type="ECO:0000313" key="1">
    <source>
        <dbReference type="EMBL" id="MDQ0188459.1"/>
    </source>
</evidence>
<organism evidence="1 2">
    <name type="scientific">Alicyclobacillus cycloheptanicus</name>
    <dbReference type="NCBI Taxonomy" id="1457"/>
    <lineage>
        <taxon>Bacteria</taxon>
        <taxon>Bacillati</taxon>
        <taxon>Bacillota</taxon>
        <taxon>Bacilli</taxon>
        <taxon>Bacillales</taxon>
        <taxon>Alicyclobacillaceae</taxon>
        <taxon>Alicyclobacillus</taxon>
    </lineage>
</organism>
<evidence type="ECO:0008006" key="3">
    <source>
        <dbReference type="Google" id="ProtNLM"/>
    </source>
</evidence>
<evidence type="ECO:0000313" key="2">
    <source>
        <dbReference type="Proteomes" id="UP001232973"/>
    </source>
</evidence>
<gene>
    <name evidence="1" type="ORF">J2S03_000263</name>
</gene>
<reference evidence="1 2" key="1">
    <citation type="submission" date="2023-07" db="EMBL/GenBank/DDBJ databases">
        <title>Genomic Encyclopedia of Type Strains, Phase IV (KMG-IV): sequencing the most valuable type-strain genomes for metagenomic binning, comparative biology and taxonomic classification.</title>
        <authorList>
            <person name="Goeker M."/>
        </authorList>
    </citation>
    <scope>NUCLEOTIDE SEQUENCE [LARGE SCALE GENOMIC DNA]</scope>
    <source>
        <strain evidence="1 2">DSM 4006</strain>
    </source>
</reference>
<dbReference type="RefSeq" id="WP_274455860.1">
    <property type="nucleotide sequence ID" value="NZ_CP067097.1"/>
</dbReference>
<protein>
    <recommendedName>
        <fullName evidence="3">Transposase</fullName>
    </recommendedName>
</protein>
<dbReference type="Proteomes" id="UP001232973">
    <property type="component" value="Unassembled WGS sequence"/>
</dbReference>
<name>A0ABT9XDT2_9BACL</name>
<comment type="caution">
    <text evidence="1">The sequence shown here is derived from an EMBL/GenBank/DDBJ whole genome shotgun (WGS) entry which is preliminary data.</text>
</comment>
<accession>A0ABT9XDT2</accession>
<proteinExistence type="predicted"/>
<sequence length="57" mass="6640">MSWVYEAQLYDSKSVAAYVAMCVRDDYLLRGKEAVKVQVFRTRKGNYGVRYRAAEAR</sequence>
<dbReference type="EMBL" id="JAUSTP010000001">
    <property type="protein sequence ID" value="MDQ0188459.1"/>
    <property type="molecule type" value="Genomic_DNA"/>
</dbReference>
<keyword evidence="2" id="KW-1185">Reference proteome</keyword>